<dbReference type="GO" id="GO:0005576">
    <property type="term" value="C:extracellular region"/>
    <property type="evidence" value="ECO:0007669"/>
    <property type="project" value="InterPro"/>
</dbReference>
<keyword evidence="2 8" id="KW-0645">Protease</keyword>
<dbReference type="KEGG" id="ahg:AHOG_01930"/>
<dbReference type="Gene3D" id="2.40.10.10">
    <property type="entry name" value="Trypsin-like serine proteases"/>
    <property type="match status" value="2"/>
</dbReference>
<evidence type="ECO:0000256" key="2">
    <source>
        <dbReference type="ARBA" id="ARBA00022670"/>
    </source>
</evidence>
<evidence type="ECO:0000256" key="6">
    <source>
        <dbReference type="ARBA" id="ARBA00023145"/>
    </source>
</evidence>
<evidence type="ECO:0000256" key="1">
    <source>
        <dbReference type="ARBA" id="ARBA00007664"/>
    </source>
</evidence>
<dbReference type="EMBL" id="CP022521">
    <property type="protein sequence ID" value="ASO18050.1"/>
    <property type="molecule type" value="Genomic_DNA"/>
</dbReference>
<evidence type="ECO:0000256" key="4">
    <source>
        <dbReference type="ARBA" id="ARBA00022801"/>
    </source>
</evidence>
<accession>A0A221VWX3</accession>
<name>A0A221VWX3_9PSEU</name>
<keyword evidence="7" id="KW-1015">Disulfide bond</keyword>
<keyword evidence="5" id="KW-0720">Serine protease</keyword>
<evidence type="ECO:0000313" key="9">
    <source>
        <dbReference type="Proteomes" id="UP000204221"/>
    </source>
</evidence>
<evidence type="ECO:0000313" key="8">
    <source>
        <dbReference type="EMBL" id="ASO18050.1"/>
    </source>
</evidence>
<dbReference type="Pfam" id="PF02983">
    <property type="entry name" value="Pro_Al_protease"/>
    <property type="match status" value="1"/>
</dbReference>
<dbReference type="InterPro" id="IPR004236">
    <property type="entry name" value="Pept_S1_alpha_lytic"/>
</dbReference>
<reference evidence="8 9" key="1">
    <citation type="submission" date="2017-07" db="EMBL/GenBank/DDBJ databases">
        <title>Complete genome sequence of Actinoalloteichus hoggarensis DSM 45943, type strain of Actinoalloteichus hoggarensis.</title>
        <authorList>
            <person name="Ruckert C."/>
            <person name="Nouioui I."/>
            <person name="Willmese J."/>
            <person name="van Wezel G."/>
            <person name="Klenk H.-P."/>
            <person name="Kalinowski J."/>
            <person name="Zotchev S.B."/>
        </authorList>
    </citation>
    <scope>NUCLEOTIDE SEQUENCE [LARGE SCALE GENOMIC DNA]</scope>
    <source>
        <strain evidence="8 9">DSM 45943</strain>
    </source>
</reference>
<keyword evidence="3" id="KW-0732">Signal</keyword>
<dbReference type="InterPro" id="IPR009003">
    <property type="entry name" value="Peptidase_S1_PA"/>
</dbReference>
<dbReference type="EC" id="3.4.21.12" evidence="8"/>
<proteinExistence type="inferred from homology"/>
<dbReference type="SUPFAM" id="SSF50494">
    <property type="entry name" value="Trypsin-like serine proteases"/>
    <property type="match status" value="1"/>
</dbReference>
<evidence type="ECO:0000256" key="5">
    <source>
        <dbReference type="ARBA" id="ARBA00022825"/>
    </source>
</evidence>
<dbReference type="PIRSF" id="PIRSF001134">
    <property type="entry name" value="Streptogrisin"/>
    <property type="match status" value="1"/>
</dbReference>
<dbReference type="GO" id="GO:0004252">
    <property type="term" value="F:serine-type endopeptidase activity"/>
    <property type="evidence" value="ECO:0007669"/>
    <property type="project" value="InterPro"/>
</dbReference>
<dbReference type="Proteomes" id="UP000204221">
    <property type="component" value="Chromosome"/>
</dbReference>
<comment type="similarity">
    <text evidence="1">Belongs to the peptidase S1 family.</text>
</comment>
<organism evidence="8 9">
    <name type="scientific">Actinoalloteichus hoggarensis</name>
    <dbReference type="NCBI Taxonomy" id="1470176"/>
    <lineage>
        <taxon>Bacteria</taxon>
        <taxon>Bacillati</taxon>
        <taxon>Actinomycetota</taxon>
        <taxon>Actinomycetes</taxon>
        <taxon>Pseudonocardiales</taxon>
        <taxon>Pseudonocardiaceae</taxon>
        <taxon>Actinoalloteichus</taxon>
    </lineage>
</organism>
<keyword evidence="6" id="KW-0865">Zymogen</keyword>
<protein>
    <submittedName>
        <fullName evidence="8">Alpha-lytic protease</fullName>
        <ecNumber evidence="8">3.4.21.12</ecNumber>
    </submittedName>
</protein>
<dbReference type="InterPro" id="IPR035070">
    <property type="entry name" value="Streptogrisin_prodomain"/>
</dbReference>
<dbReference type="InterPro" id="IPR001316">
    <property type="entry name" value="Pept_S1A_streptogrisin"/>
</dbReference>
<dbReference type="CDD" id="cd21112">
    <property type="entry name" value="alphaLP-like"/>
    <property type="match status" value="1"/>
</dbReference>
<evidence type="ECO:0000256" key="7">
    <source>
        <dbReference type="ARBA" id="ARBA00023157"/>
    </source>
</evidence>
<dbReference type="PRINTS" id="PR00861">
    <property type="entry name" value="ALYTICPTASE"/>
</dbReference>
<dbReference type="RefSeq" id="WP_093939828.1">
    <property type="nucleotide sequence ID" value="NZ_CP022521.1"/>
</dbReference>
<keyword evidence="9" id="KW-1185">Reference proteome</keyword>
<dbReference type="InterPro" id="IPR043504">
    <property type="entry name" value="Peptidase_S1_PA_chymotrypsin"/>
</dbReference>
<dbReference type="GO" id="GO:0006508">
    <property type="term" value="P:proteolysis"/>
    <property type="evidence" value="ECO:0007669"/>
    <property type="project" value="UniProtKB-KW"/>
</dbReference>
<dbReference type="Gene3D" id="3.30.300.50">
    <property type="match status" value="2"/>
</dbReference>
<evidence type="ECO:0000256" key="3">
    <source>
        <dbReference type="ARBA" id="ARBA00022729"/>
    </source>
</evidence>
<keyword evidence="4 8" id="KW-0378">Hydrolase</keyword>
<sequence>MNRRFAARVTGAMVLAAGTAVGLSFPAVADPAAADAAPQATAAPEMLAAMQRDLGLTEAQATARLAQEAAAVTAESTLRGTLGTTFGGAVFDAELGKLVVGVTDEAAADAVRAAGAVPTVVEFSASELDAIAARIDGLAADVPSGVNSWGVNPADNSVVLTIDSSSTDAATEAFVAEATALSDAVTVAEEAGSPVPLADIVGGDPYYFGNSRCSIGFSVQGGYVTAGHCGGVGTATQGHDGSAMGTVAGSSFPGADMGWVETNSNWTPTPQVNDYAGGSVTVTGSAEASVGASVCRSGSTTGWQCGEIQAKGQTVSYPQGTVSGLTQSNACAEGGDSGGSWLSGTEAQGVTSGGSGNCTIGGTTFFQPLNPILSEYGLTLTTG</sequence>
<dbReference type="OrthoDB" id="8781117at2"/>
<gene>
    <name evidence="8" type="primary">alpha-LP6</name>
    <name evidence="8" type="ORF">AHOG_01930</name>
</gene>
<dbReference type="AlphaFoldDB" id="A0A221VWX3"/>